<dbReference type="GO" id="GO:0009252">
    <property type="term" value="P:peptidoglycan biosynthetic process"/>
    <property type="evidence" value="ECO:0007669"/>
    <property type="project" value="UniProtKB-UniRule"/>
</dbReference>
<organism evidence="18 19">
    <name type="scientific">Salibacterium salarium</name>
    <dbReference type="NCBI Taxonomy" id="284579"/>
    <lineage>
        <taxon>Bacteria</taxon>
        <taxon>Bacillati</taxon>
        <taxon>Bacillota</taxon>
        <taxon>Bacilli</taxon>
        <taxon>Bacillales</taxon>
        <taxon>Bacillaceae</taxon>
    </lineage>
</organism>
<dbReference type="Pfam" id="PF02875">
    <property type="entry name" value="Mur_ligase_C"/>
    <property type="match status" value="1"/>
</dbReference>
<evidence type="ECO:0000256" key="5">
    <source>
        <dbReference type="ARBA" id="ARBA00022598"/>
    </source>
</evidence>
<evidence type="ECO:0000256" key="3">
    <source>
        <dbReference type="ARBA" id="ARBA00012211"/>
    </source>
</evidence>
<dbReference type="HAMAP" id="MF_00046">
    <property type="entry name" value="MurC"/>
    <property type="match status" value="1"/>
</dbReference>
<comment type="catalytic activity">
    <reaction evidence="13 14">
        <text>UDP-N-acetyl-alpha-D-muramate + L-alanine + ATP = UDP-N-acetyl-alpha-D-muramoyl-L-alanine + ADP + phosphate + H(+)</text>
        <dbReference type="Rhea" id="RHEA:23372"/>
        <dbReference type="ChEBI" id="CHEBI:15378"/>
        <dbReference type="ChEBI" id="CHEBI:30616"/>
        <dbReference type="ChEBI" id="CHEBI:43474"/>
        <dbReference type="ChEBI" id="CHEBI:57972"/>
        <dbReference type="ChEBI" id="CHEBI:70757"/>
        <dbReference type="ChEBI" id="CHEBI:83898"/>
        <dbReference type="ChEBI" id="CHEBI:456216"/>
        <dbReference type="EC" id="6.3.2.8"/>
    </reaction>
</comment>
<feature type="binding site" evidence="14">
    <location>
        <begin position="108"/>
        <end position="114"/>
    </location>
    <ligand>
        <name>ATP</name>
        <dbReference type="ChEBI" id="CHEBI:30616"/>
    </ligand>
</feature>
<dbReference type="UniPathway" id="UPA00219"/>
<dbReference type="PANTHER" id="PTHR43445:SF3">
    <property type="entry name" value="UDP-N-ACETYLMURAMATE--L-ALANINE LIGASE"/>
    <property type="match status" value="1"/>
</dbReference>
<dbReference type="EMBL" id="RBVX01000011">
    <property type="protein sequence ID" value="RSL32917.1"/>
    <property type="molecule type" value="Genomic_DNA"/>
</dbReference>
<keyword evidence="10 14" id="KW-0573">Peptidoglycan synthesis</keyword>
<comment type="caution">
    <text evidence="18">The sequence shown here is derived from an EMBL/GenBank/DDBJ whole genome shotgun (WGS) entry which is preliminary data.</text>
</comment>
<dbReference type="Pfam" id="PF01225">
    <property type="entry name" value="Mur_ligase"/>
    <property type="match status" value="1"/>
</dbReference>
<evidence type="ECO:0000256" key="10">
    <source>
        <dbReference type="ARBA" id="ARBA00022984"/>
    </source>
</evidence>
<dbReference type="GO" id="GO:0005737">
    <property type="term" value="C:cytoplasm"/>
    <property type="evidence" value="ECO:0007669"/>
    <property type="project" value="UniProtKB-SubCell"/>
</dbReference>
<dbReference type="Gene3D" id="3.90.190.20">
    <property type="entry name" value="Mur ligase, C-terminal domain"/>
    <property type="match status" value="1"/>
</dbReference>
<dbReference type="OrthoDB" id="9804126at2"/>
<dbReference type="InterPro" id="IPR050061">
    <property type="entry name" value="MurCDEF_pg_biosynth"/>
</dbReference>
<evidence type="ECO:0000256" key="2">
    <source>
        <dbReference type="ARBA" id="ARBA00004752"/>
    </source>
</evidence>
<dbReference type="Pfam" id="PF08245">
    <property type="entry name" value="Mur_ligase_M"/>
    <property type="match status" value="1"/>
</dbReference>
<protein>
    <recommendedName>
        <fullName evidence="3 14">UDP-N-acetylmuramate--L-alanine ligase</fullName>
        <ecNumber evidence="3 14">6.3.2.8</ecNumber>
    </recommendedName>
    <alternativeName>
        <fullName evidence="14">UDP-N-acetylmuramoyl-L-alanine synthetase</fullName>
    </alternativeName>
</protein>
<evidence type="ECO:0000256" key="14">
    <source>
        <dbReference type="HAMAP-Rule" id="MF_00046"/>
    </source>
</evidence>
<accession>A0A428N3Q6</accession>
<keyword evidence="12 14" id="KW-0961">Cell wall biogenesis/degradation</keyword>
<evidence type="ECO:0000259" key="17">
    <source>
        <dbReference type="Pfam" id="PF08245"/>
    </source>
</evidence>
<comment type="pathway">
    <text evidence="2 14">Cell wall biogenesis; peptidoglycan biosynthesis.</text>
</comment>
<dbReference type="GO" id="GO:0071555">
    <property type="term" value="P:cell wall organization"/>
    <property type="evidence" value="ECO:0007669"/>
    <property type="project" value="UniProtKB-KW"/>
</dbReference>
<reference evidence="18 19" key="1">
    <citation type="submission" date="2018-10" db="EMBL/GenBank/DDBJ databases">
        <title>Draft genome sequence of Bacillus salarius IM0101, isolated from a hypersaline soil in Inner Mongolia, China.</title>
        <authorList>
            <person name="Yamprayoonswat W."/>
            <person name="Boonvisut S."/>
            <person name="Jumpathong W."/>
            <person name="Sittihan S."/>
            <person name="Ruangsuj P."/>
            <person name="Wanthongcharoen S."/>
            <person name="Thongpramul N."/>
            <person name="Pimmason S."/>
            <person name="Yu B."/>
            <person name="Yasawong M."/>
        </authorList>
    </citation>
    <scope>NUCLEOTIDE SEQUENCE [LARGE SCALE GENOMIC DNA]</scope>
    <source>
        <strain evidence="18 19">IM0101</strain>
    </source>
</reference>
<evidence type="ECO:0000256" key="12">
    <source>
        <dbReference type="ARBA" id="ARBA00023316"/>
    </source>
</evidence>
<dbReference type="Gene3D" id="3.40.1190.10">
    <property type="entry name" value="Mur-like, catalytic domain"/>
    <property type="match status" value="1"/>
</dbReference>
<dbReference type="InterPro" id="IPR036565">
    <property type="entry name" value="Mur-like_cat_sf"/>
</dbReference>
<comment type="subcellular location">
    <subcellularLocation>
        <location evidence="1 14">Cytoplasm</location>
    </subcellularLocation>
</comment>
<proteinExistence type="inferred from homology"/>
<keyword evidence="7 14" id="KW-0547">Nucleotide-binding</keyword>
<dbReference type="Gene3D" id="3.40.50.720">
    <property type="entry name" value="NAD(P)-binding Rossmann-like Domain"/>
    <property type="match status" value="1"/>
</dbReference>
<evidence type="ECO:0000256" key="8">
    <source>
        <dbReference type="ARBA" id="ARBA00022840"/>
    </source>
</evidence>
<evidence type="ECO:0000259" key="16">
    <source>
        <dbReference type="Pfam" id="PF02875"/>
    </source>
</evidence>
<dbReference type="SUPFAM" id="SSF51984">
    <property type="entry name" value="MurCD N-terminal domain"/>
    <property type="match status" value="1"/>
</dbReference>
<dbReference type="EC" id="6.3.2.8" evidence="3 14"/>
<dbReference type="Proteomes" id="UP000275076">
    <property type="component" value="Unassembled WGS sequence"/>
</dbReference>
<comment type="function">
    <text evidence="14">Cell wall formation.</text>
</comment>
<dbReference type="InterPro" id="IPR000713">
    <property type="entry name" value="Mur_ligase_N"/>
</dbReference>
<evidence type="ECO:0000256" key="11">
    <source>
        <dbReference type="ARBA" id="ARBA00023306"/>
    </source>
</evidence>
<evidence type="ECO:0000256" key="9">
    <source>
        <dbReference type="ARBA" id="ARBA00022960"/>
    </source>
</evidence>
<dbReference type="GO" id="GO:0008763">
    <property type="term" value="F:UDP-N-acetylmuramate-L-alanine ligase activity"/>
    <property type="evidence" value="ECO:0007669"/>
    <property type="project" value="UniProtKB-UniRule"/>
</dbReference>
<keyword evidence="19" id="KW-1185">Reference proteome</keyword>
<keyword evidence="9 14" id="KW-0133">Cell shape</keyword>
<keyword evidence="6 14" id="KW-0132">Cell division</keyword>
<dbReference type="InterPro" id="IPR004101">
    <property type="entry name" value="Mur_ligase_C"/>
</dbReference>
<keyword evidence="11 14" id="KW-0131">Cell cycle</keyword>
<dbReference type="GO" id="GO:0051301">
    <property type="term" value="P:cell division"/>
    <property type="evidence" value="ECO:0007669"/>
    <property type="project" value="UniProtKB-KW"/>
</dbReference>
<evidence type="ECO:0000256" key="6">
    <source>
        <dbReference type="ARBA" id="ARBA00022618"/>
    </source>
</evidence>
<gene>
    <name evidence="14" type="primary">murC</name>
    <name evidence="18" type="ORF">D7Z54_12890</name>
</gene>
<dbReference type="GO" id="GO:0005524">
    <property type="term" value="F:ATP binding"/>
    <property type="evidence" value="ECO:0007669"/>
    <property type="project" value="UniProtKB-UniRule"/>
</dbReference>
<dbReference type="InterPro" id="IPR005758">
    <property type="entry name" value="UDP-N-AcMur_Ala_ligase_MurC"/>
</dbReference>
<feature type="domain" description="Mur ligase C-terminal" evidence="16">
    <location>
        <begin position="297"/>
        <end position="417"/>
    </location>
</feature>
<sequence length="433" mass="48721">MTTYHFIGIKGSGMSALAQILHDMKCDVQGSDVEKRFFTQNPLETKGISIFPFQKENIKKGQTLIASAAYGEDNPEIEEAKELDIPVHRYPTFLGQFLEQFTSIAVTGSHGKTSTTGLLAHVIGKYKPTSYLIGDGSGKGEEDSNFFVFEACEYRRHFLQYEPDYAIMTNIDFDHPDYFKDVDDVVSAFEEMARNVKKGIVACGDDEYLQTLNAPVPIMYYGIDGKYDFNADNIQTDNTGTTFDVKIRGDRYGTFTIPGYGRHNVLNALAVIAICHYEEVPASVMKEQLASFPGVKRRFTEKEAGNQVLIDDYAHHPTEIRATLESAQQKYPGREVVAVFQPHTFSRTKAFLEEFAESLRAADCVYLCDIFGSAREEHGALSIEDLQERIPDSRIITEDEISHLRMHEHGILLFMGAGDIQKFQQAYEKTING</sequence>
<comment type="similarity">
    <text evidence="14">Belongs to the MurCDEF family.</text>
</comment>
<evidence type="ECO:0000256" key="13">
    <source>
        <dbReference type="ARBA" id="ARBA00047833"/>
    </source>
</evidence>
<evidence type="ECO:0000313" key="19">
    <source>
        <dbReference type="Proteomes" id="UP000275076"/>
    </source>
</evidence>
<dbReference type="NCBIfam" id="TIGR01082">
    <property type="entry name" value="murC"/>
    <property type="match status" value="1"/>
</dbReference>
<dbReference type="SUPFAM" id="SSF53244">
    <property type="entry name" value="MurD-like peptide ligases, peptide-binding domain"/>
    <property type="match status" value="1"/>
</dbReference>
<keyword evidence="8 14" id="KW-0067">ATP-binding</keyword>
<dbReference type="GO" id="GO:0008360">
    <property type="term" value="P:regulation of cell shape"/>
    <property type="evidence" value="ECO:0007669"/>
    <property type="project" value="UniProtKB-KW"/>
</dbReference>
<keyword evidence="5 14" id="KW-0436">Ligase</keyword>
<evidence type="ECO:0000256" key="1">
    <source>
        <dbReference type="ARBA" id="ARBA00004496"/>
    </source>
</evidence>
<feature type="domain" description="Mur ligase N-terminal catalytic" evidence="15">
    <location>
        <begin position="3"/>
        <end position="101"/>
    </location>
</feature>
<feature type="domain" description="Mur ligase central" evidence="17">
    <location>
        <begin position="106"/>
        <end position="274"/>
    </location>
</feature>
<evidence type="ECO:0000256" key="7">
    <source>
        <dbReference type="ARBA" id="ARBA00022741"/>
    </source>
</evidence>
<evidence type="ECO:0000256" key="4">
    <source>
        <dbReference type="ARBA" id="ARBA00022490"/>
    </source>
</evidence>
<dbReference type="SUPFAM" id="SSF53623">
    <property type="entry name" value="MurD-like peptide ligases, catalytic domain"/>
    <property type="match status" value="1"/>
</dbReference>
<name>A0A428N3Q6_9BACI</name>
<dbReference type="PANTHER" id="PTHR43445">
    <property type="entry name" value="UDP-N-ACETYLMURAMATE--L-ALANINE LIGASE-RELATED"/>
    <property type="match status" value="1"/>
</dbReference>
<dbReference type="InterPro" id="IPR013221">
    <property type="entry name" value="Mur_ligase_cen"/>
</dbReference>
<dbReference type="InterPro" id="IPR036615">
    <property type="entry name" value="Mur_ligase_C_dom_sf"/>
</dbReference>
<evidence type="ECO:0000259" key="15">
    <source>
        <dbReference type="Pfam" id="PF01225"/>
    </source>
</evidence>
<evidence type="ECO:0000313" key="18">
    <source>
        <dbReference type="EMBL" id="RSL32917.1"/>
    </source>
</evidence>
<dbReference type="RefSeq" id="WP_125556267.1">
    <property type="nucleotide sequence ID" value="NZ_RBVX01000011.1"/>
</dbReference>
<keyword evidence="4 14" id="KW-0963">Cytoplasm</keyword>
<dbReference type="AlphaFoldDB" id="A0A428N3Q6"/>